<evidence type="ECO:0000256" key="1">
    <source>
        <dbReference type="SAM" id="MobiDB-lite"/>
    </source>
</evidence>
<sequence length="365" mass="40675">MNSRPLPPNFRTLGSAAAAVLANLKREPVMDMDLIQFEPPQTALSAFTTPGGLDPFLQRVRKEIDSFAPDMSTTKGRAEIRSFAHKITKAKTRIEAVGKSLADEQKEIPKKIDAARRLARETLDAWADEVREPLTKWEQAEEKRVADHKTAIANLEVLGAKGQGQFTAAEMRAALADVKAVAIGPWCEEFEAAYGRAKDIALFHLESGIAAREKFEAEQAELAELRRQAEERARKEREEQIAREAAERATREAEEKAAAEARRAEEAAQREREAAEERERALKRQAEEAEQRVRDTEARIKREQEEAKAAEEAEAARREASTRRRNHVHRVAAAALMEGGIAEDVADKVIALIAARSVPNVSITY</sequence>
<feature type="region of interest" description="Disordered" evidence="1">
    <location>
        <begin position="236"/>
        <end position="327"/>
    </location>
</feature>
<reference evidence="2 3" key="1">
    <citation type="submission" date="2018-10" db="EMBL/GenBank/DDBJ databases">
        <title>Xanthobacter tagetidis genome sequencing and assembly.</title>
        <authorList>
            <person name="Maclea K.S."/>
            <person name="Goen A.E."/>
            <person name="Fatima S.A."/>
        </authorList>
    </citation>
    <scope>NUCLEOTIDE SEQUENCE [LARGE SCALE GENOMIC DNA]</scope>
    <source>
        <strain evidence="2 3">ATCC 700314</strain>
    </source>
</reference>
<dbReference type="AlphaFoldDB" id="A0A3L7AGF3"/>
<comment type="caution">
    <text evidence="2">The sequence shown here is derived from an EMBL/GenBank/DDBJ whole genome shotgun (WGS) entry which is preliminary data.</text>
</comment>
<name>A0A3L7AGF3_9HYPH</name>
<dbReference type="EMBL" id="RCTF01000005">
    <property type="protein sequence ID" value="RLP79543.1"/>
    <property type="molecule type" value="Genomic_DNA"/>
</dbReference>
<feature type="compositionally biased region" description="Basic and acidic residues" evidence="1">
    <location>
        <begin position="236"/>
        <end position="322"/>
    </location>
</feature>
<gene>
    <name evidence="2" type="ORF">D9R14_07725</name>
</gene>
<keyword evidence="3" id="KW-1185">Reference proteome</keyword>
<evidence type="ECO:0008006" key="4">
    <source>
        <dbReference type="Google" id="ProtNLM"/>
    </source>
</evidence>
<evidence type="ECO:0000313" key="2">
    <source>
        <dbReference type="EMBL" id="RLP79543.1"/>
    </source>
</evidence>
<dbReference type="Proteomes" id="UP000269692">
    <property type="component" value="Unassembled WGS sequence"/>
</dbReference>
<organism evidence="2 3">
    <name type="scientific">Xanthobacter tagetidis</name>
    <dbReference type="NCBI Taxonomy" id="60216"/>
    <lineage>
        <taxon>Bacteria</taxon>
        <taxon>Pseudomonadati</taxon>
        <taxon>Pseudomonadota</taxon>
        <taxon>Alphaproteobacteria</taxon>
        <taxon>Hyphomicrobiales</taxon>
        <taxon>Xanthobacteraceae</taxon>
        <taxon>Xanthobacter</taxon>
    </lineage>
</organism>
<accession>A0A3L7AGF3</accession>
<proteinExistence type="predicted"/>
<protein>
    <recommendedName>
        <fullName evidence="4">Cell envelope biogenesis protein TolA</fullName>
    </recommendedName>
</protein>
<evidence type="ECO:0000313" key="3">
    <source>
        <dbReference type="Proteomes" id="UP000269692"/>
    </source>
</evidence>